<proteinExistence type="predicted"/>
<comment type="caution">
    <text evidence="3">The sequence shown here is derived from an EMBL/GenBank/DDBJ whole genome shotgun (WGS) entry which is preliminary data.</text>
</comment>
<gene>
    <name evidence="3" type="ORF">LCGC14_2257500</name>
</gene>
<keyword evidence="1" id="KW-1133">Transmembrane helix</keyword>
<sequence>MMKRVIIALALALVALEAADGFLTMWATNHGYQEVNSLVAPIAHTLWLPVVKVLPAIAVSFLMVRLGRRFPKSVAFGLSAASAFLVVVLVANLLEL</sequence>
<organism evidence="3">
    <name type="scientific">marine sediment metagenome</name>
    <dbReference type="NCBI Taxonomy" id="412755"/>
    <lineage>
        <taxon>unclassified sequences</taxon>
        <taxon>metagenomes</taxon>
        <taxon>ecological metagenomes</taxon>
    </lineage>
</organism>
<keyword evidence="1" id="KW-0472">Membrane</keyword>
<dbReference type="EMBL" id="LAZR01030914">
    <property type="protein sequence ID" value="KKL55226.1"/>
    <property type="molecule type" value="Genomic_DNA"/>
</dbReference>
<reference evidence="3" key="1">
    <citation type="journal article" date="2015" name="Nature">
        <title>Complex archaea that bridge the gap between prokaryotes and eukaryotes.</title>
        <authorList>
            <person name="Spang A."/>
            <person name="Saw J.H."/>
            <person name="Jorgensen S.L."/>
            <person name="Zaremba-Niedzwiedzka K."/>
            <person name="Martijn J."/>
            <person name="Lind A.E."/>
            <person name="van Eijk R."/>
            <person name="Schleper C."/>
            <person name="Guy L."/>
            <person name="Ettema T.J."/>
        </authorList>
    </citation>
    <scope>NUCLEOTIDE SEQUENCE</scope>
</reference>
<accession>A0A0F9DN47</accession>
<protein>
    <recommendedName>
        <fullName evidence="2">DUF5658 domain-containing protein</fullName>
    </recommendedName>
</protein>
<feature type="domain" description="DUF5658" evidence="2">
    <location>
        <begin position="11"/>
        <end position="93"/>
    </location>
</feature>
<evidence type="ECO:0000313" key="3">
    <source>
        <dbReference type="EMBL" id="KKL55226.1"/>
    </source>
</evidence>
<dbReference type="Pfam" id="PF18902">
    <property type="entry name" value="DUF5658"/>
    <property type="match status" value="1"/>
</dbReference>
<keyword evidence="1" id="KW-0812">Transmembrane</keyword>
<evidence type="ECO:0000259" key="2">
    <source>
        <dbReference type="Pfam" id="PF18902"/>
    </source>
</evidence>
<dbReference type="InterPro" id="IPR043717">
    <property type="entry name" value="DUF5658"/>
</dbReference>
<feature type="transmembrane region" description="Helical" evidence="1">
    <location>
        <begin position="42"/>
        <end position="62"/>
    </location>
</feature>
<feature type="transmembrane region" description="Helical" evidence="1">
    <location>
        <begin position="74"/>
        <end position="94"/>
    </location>
</feature>
<dbReference type="AlphaFoldDB" id="A0A0F9DN47"/>
<name>A0A0F9DN47_9ZZZZ</name>
<evidence type="ECO:0000256" key="1">
    <source>
        <dbReference type="SAM" id="Phobius"/>
    </source>
</evidence>